<keyword evidence="5 11" id="KW-0479">Metal-binding</keyword>
<evidence type="ECO:0000256" key="12">
    <source>
        <dbReference type="SAM" id="Phobius"/>
    </source>
</evidence>
<sequence length="1049" mass="120482">MLTLGTHLQELGQRDEYDEAAIESRSSKQGLPTPLYDISLLKRPTRTWLVSEAVMDVLTIALSILCLYVLFTLFKLLNKVWWTPLRIQRQMASQGIRGPPYKFLYGNTKEILKMRGISMHSPMELSSNDIFPRIFPHVPEWTKLYGENFLYWYGTQPQLLVTEPELIKDIFSRREKPKSDVFVKKLVGDGLIRANGEEWTKKRRLAVHAFNGDHLKGMIGAMIVSVKAMLDRWKEQEERDIEVYEEFRVLTSEVISRTAFGSSYLDGKNIFEKMIKMGLILSRNDFKIQIPVIRKLFRSGDDTEADKLGQSIRNNILEIVKSREEKVMAGEIDNYGNEFLGSLMKACHDPDETRRITEDDLVDECKTFYLAGHETTTSFLSWTMLLLAIHTDWQEKARKEVLELMGEQDPTADGISRMKTMSMIINESLRLYSPIASIPRTFEKGTTLKNITFPADIDVVVQPLSLHRNPQVWGEDVLLFKPERFAEGIGKATGNNNAAFLSFGWGPRTCVGMNFGTNEAKIALSMILQRYTFTLSPTYLSRREEHIRNDEQVGSHPIKKQSEYSRRMRKQDIPYHHHTETSKMCQETKCIRNYGSEFLGSFMNTYHDTDESKRITGADLIVEGKTFYLAGHETTTSFLSWTMLLSAMLPETITRRILTLLVPLRTTRRKNFLCWYGPQAELVVTDPKLVREILNKTNKGYEKGMIPAMVASTEALVKRWGFHDRKEIEVFEEFRLLTSEVISRTAFGSSYLEGQKMFEMLGTLSLIASRNKLKIRLPIIEKLLKSPDDIESDKLQQQIRDSILKMLRKREQKVRTGEADDFGSDFLGLFVKANDDPDETNRITVQDMVDECKTFYFAGHETLSNLLSWKVFLLALDKDWQAKARKEVLDLFGLQNPNLEGIARMKTMDMITNESIRLYKPAEMVSRQVKREVQQGKLTIPTNVHLRIIPLASHHDPQIWGEDVHLFKPDRFAEGVSKATNNNPAAFMPFGLGPRICVGLNFAMIEAKIALSMIQQHYDLTLTPNYIHSPIKLLTLRPQYGVQVILQAL</sequence>
<dbReference type="GO" id="GO:0016020">
    <property type="term" value="C:membrane"/>
    <property type="evidence" value="ECO:0007669"/>
    <property type="project" value="UniProtKB-SubCell"/>
</dbReference>
<dbReference type="GO" id="GO:0016705">
    <property type="term" value="F:oxidoreductase activity, acting on paired donors, with incorporation or reduction of molecular oxygen"/>
    <property type="evidence" value="ECO:0007669"/>
    <property type="project" value="InterPro"/>
</dbReference>
<dbReference type="AlphaFoldDB" id="A0AAN8VBY2"/>
<dbReference type="PANTHER" id="PTHR24282">
    <property type="entry name" value="CYTOCHROME P450 FAMILY MEMBER"/>
    <property type="match status" value="1"/>
</dbReference>
<dbReference type="InterPro" id="IPR050665">
    <property type="entry name" value="Cytochrome_P450_Monooxygen"/>
</dbReference>
<evidence type="ECO:0000256" key="6">
    <source>
        <dbReference type="ARBA" id="ARBA00022989"/>
    </source>
</evidence>
<keyword evidence="4 12" id="KW-0812">Transmembrane</keyword>
<comment type="cofactor">
    <cofactor evidence="11">
        <name>heme</name>
        <dbReference type="ChEBI" id="CHEBI:30413"/>
    </cofactor>
</comment>
<reference evidence="13 14" key="1">
    <citation type="submission" date="2023-12" db="EMBL/GenBank/DDBJ databases">
        <title>A high-quality genome assembly for Dillenia turbinata (Dilleniales).</title>
        <authorList>
            <person name="Chanderbali A."/>
        </authorList>
    </citation>
    <scope>NUCLEOTIDE SEQUENCE [LARGE SCALE GENOMIC DNA]</scope>
    <source>
        <strain evidence="13">LSX21</strain>
        <tissue evidence="13">Leaf</tissue>
    </source>
</reference>
<dbReference type="FunFam" id="1.10.630.10:FF:000029">
    <property type="entry name" value="Cytochrome P450 734A1"/>
    <property type="match status" value="1"/>
</dbReference>
<evidence type="ECO:0000256" key="5">
    <source>
        <dbReference type="ARBA" id="ARBA00022723"/>
    </source>
</evidence>
<evidence type="ECO:0000313" key="14">
    <source>
        <dbReference type="Proteomes" id="UP001370490"/>
    </source>
</evidence>
<comment type="subcellular location">
    <subcellularLocation>
        <location evidence="1">Membrane</location>
    </subcellularLocation>
</comment>
<proteinExistence type="inferred from homology"/>
<dbReference type="SUPFAM" id="SSF48264">
    <property type="entry name" value="Cytochrome P450"/>
    <property type="match status" value="3"/>
</dbReference>
<evidence type="ECO:0000256" key="2">
    <source>
        <dbReference type="ARBA" id="ARBA00010617"/>
    </source>
</evidence>
<dbReference type="GO" id="GO:0020037">
    <property type="term" value="F:heme binding"/>
    <property type="evidence" value="ECO:0007669"/>
    <property type="project" value="InterPro"/>
</dbReference>
<evidence type="ECO:0000256" key="8">
    <source>
        <dbReference type="ARBA" id="ARBA00023004"/>
    </source>
</evidence>
<dbReference type="PROSITE" id="PS00086">
    <property type="entry name" value="CYTOCHROME_P450"/>
    <property type="match status" value="2"/>
</dbReference>
<keyword evidence="8 11" id="KW-0408">Iron</keyword>
<evidence type="ECO:0000256" key="9">
    <source>
        <dbReference type="ARBA" id="ARBA00023033"/>
    </source>
</evidence>
<dbReference type="PRINTS" id="PR00463">
    <property type="entry name" value="EP450I"/>
</dbReference>
<dbReference type="PRINTS" id="PR00385">
    <property type="entry name" value="P450"/>
</dbReference>
<keyword evidence="9" id="KW-0503">Monooxygenase</keyword>
<keyword evidence="3 11" id="KW-0349">Heme</keyword>
<keyword evidence="7" id="KW-0560">Oxidoreductase</keyword>
<evidence type="ECO:0000256" key="7">
    <source>
        <dbReference type="ARBA" id="ARBA00023002"/>
    </source>
</evidence>
<dbReference type="InterPro" id="IPR017972">
    <property type="entry name" value="Cyt_P450_CS"/>
</dbReference>
<evidence type="ECO:0000256" key="1">
    <source>
        <dbReference type="ARBA" id="ARBA00004370"/>
    </source>
</evidence>
<evidence type="ECO:0000256" key="4">
    <source>
        <dbReference type="ARBA" id="ARBA00022692"/>
    </source>
</evidence>
<dbReference type="GO" id="GO:0004497">
    <property type="term" value="F:monooxygenase activity"/>
    <property type="evidence" value="ECO:0007669"/>
    <property type="project" value="UniProtKB-KW"/>
</dbReference>
<dbReference type="InterPro" id="IPR002401">
    <property type="entry name" value="Cyt_P450_E_grp-I"/>
</dbReference>
<accession>A0AAN8VBY2</accession>
<dbReference type="Gene3D" id="1.10.630.10">
    <property type="entry name" value="Cytochrome P450"/>
    <property type="match status" value="3"/>
</dbReference>
<evidence type="ECO:0000256" key="3">
    <source>
        <dbReference type="ARBA" id="ARBA00022617"/>
    </source>
</evidence>
<organism evidence="13 14">
    <name type="scientific">Dillenia turbinata</name>
    <dbReference type="NCBI Taxonomy" id="194707"/>
    <lineage>
        <taxon>Eukaryota</taxon>
        <taxon>Viridiplantae</taxon>
        <taxon>Streptophyta</taxon>
        <taxon>Embryophyta</taxon>
        <taxon>Tracheophyta</taxon>
        <taxon>Spermatophyta</taxon>
        <taxon>Magnoliopsida</taxon>
        <taxon>eudicotyledons</taxon>
        <taxon>Gunneridae</taxon>
        <taxon>Pentapetalae</taxon>
        <taxon>Dilleniales</taxon>
        <taxon>Dilleniaceae</taxon>
        <taxon>Dillenia</taxon>
    </lineage>
</organism>
<keyword evidence="10 12" id="KW-0472">Membrane</keyword>
<dbReference type="InterPro" id="IPR036396">
    <property type="entry name" value="Cyt_P450_sf"/>
</dbReference>
<feature type="binding site" description="axial binding residue" evidence="11">
    <location>
        <position position="510"/>
    </location>
    <ligand>
        <name>heme</name>
        <dbReference type="ChEBI" id="CHEBI:30413"/>
    </ligand>
    <ligandPart>
        <name>Fe</name>
        <dbReference type="ChEBI" id="CHEBI:18248"/>
    </ligandPart>
</feature>
<keyword evidence="14" id="KW-1185">Reference proteome</keyword>
<comment type="caution">
    <text evidence="13">The sequence shown here is derived from an EMBL/GenBank/DDBJ whole genome shotgun (WGS) entry which is preliminary data.</text>
</comment>
<comment type="similarity">
    <text evidence="2">Belongs to the cytochrome P450 family.</text>
</comment>
<dbReference type="EMBL" id="JBAMMX010000011">
    <property type="protein sequence ID" value="KAK6931375.1"/>
    <property type="molecule type" value="Genomic_DNA"/>
</dbReference>
<dbReference type="Pfam" id="PF00067">
    <property type="entry name" value="p450"/>
    <property type="match status" value="2"/>
</dbReference>
<dbReference type="Proteomes" id="UP001370490">
    <property type="component" value="Unassembled WGS sequence"/>
</dbReference>
<feature type="transmembrane region" description="Helical" evidence="12">
    <location>
        <begin position="57"/>
        <end position="77"/>
    </location>
</feature>
<name>A0AAN8VBY2_9MAGN</name>
<dbReference type="GO" id="GO:0005506">
    <property type="term" value="F:iron ion binding"/>
    <property type="evidence" value="ECO:0007669"/>
    <property type="project" value="InterPro"/>
</dbReference>
<keyword evidence="6 12" id="KW-1133">Transmembrane helix</keyword>
<evidence type="ECO:0000313" key="13">
    <source>
        <dbReference type="EMBL" id="KAK6931375.1"/>
    </source>
</evidence>
<dbReference type="InterPro" id="IPR001128">
    <property type="entry name" value="Cyt_P450"/>
</dbReference>
<gene>
    <name evidence="13" type="ORF">RJ641_003168</name>
</gene>
<dbReference type="PANTHER" id="PTHR24282:SF20">
    <property type="entry name" value="CYTOCHROME P450 CYP749A22-LIKE"/>
    <property type="match status" value="1"/>
</dbReference>
<protein>
    <submittedName>
        <fullName evidence="13">Cytochrome P450</fullName>
    </submittedName>
</protein>
<evidence type="ECO:0000256" key="11">
    <source>
        <dbReference type="PIRSR" id="PIRSR602401-1"/>
    </source>
</evidence>
<evidence type="ECO:0000256" key="10">
    <source>
        <dbReference type="ARBA" id="ARBA00023136"/>
    </source>
</evidence>